<feature type="repeat" description="PPR" evidence="2">
    <location>
        <begin position="268"/>
        <end position="298"/>
    </location>
</feature>
<dbReference type="GO" id="GO:0008270">
    <property type="term" value="F:zinc ion binding"/>
    <property type="evidence" value="ECO:0007669"/>
    <property type="project" value="InterPro"/>
</dbReference>
<gene>
    <name evidence="4" type="ORF">SELMODRAFT_97496</name>
</gene>
<dbReference type="GO" id="GO:0003723">
    <property type="term" value="F:RNA binding"/>
    <property type="evidence" value="ECO:0007669"/>
    <property type="project" value="InterPro"/>
</dbReference>
<dbReference type="InterPro" id="IPR046848">
    <property type="entry name" value="E_motif"/>
</dbReference>
<sequence>MLLTRHDVERLPVKDVLAALQRQPHPPGLVREAVELLLHRCAAERALPQAHQLHALMLATGALRSRYLSNKLVQAYGQCGDVESAHAVFACQPDPNVFSWMMLISACLRNALPRAALGHYRAMQLRGCHPDAHVVSAIFCAVADTANLELGRSITAPLASTAMLHDPVVANSLLNMYRRCGGMDDFERAFWAMPSRDEVSWTTMLAGRIQCGREASALELLRVMDQDGFRITSALTFATLVDACGNLSAIAQGRHLHDRIITSGVCIDVVLHTALLNMYAKCGRVDEARELFDQTLEPNNITFSSMVVAYARNGHFGDALKLFWSMEQDGYKPDSVTFTHVLYACSHGGFVDQAWHYFTTLEPDRGIPLVAEHFGCAVDLLARAGWLADAEKFLNRMPIPPDSVSWMSLLQACRIHRNVEIGARAAEHVFRLAPHRAGPYSLLSNIYSDAGKWDMAAKVQKLMRDRGIKKPGGRSWIEINGKTSEFIVGDSWHPDLVQICQEIQRVSKVMKEHGYVPDTKQVLHDAEEEEKEDILYFHSEKLAIGLGLIKTPPKTTISIVKNIRVCPDCHTAAKVISKVTERKIVIRDINLFHHMEDGKCSCRDYW</sequence>
<feature type="repeat" description="PPR" evidence="2">
    <location>
        <begin position="197"/>
        <end position="231"/>
    </location>
</feature>
<evidence type="ECO:0000256" key="2">
    <source>
        <dbReference type="PROSITE-ProRule" id="PRU00708"/>
    </source>
</evidence>
<dbReference type="HOGENOM" id="CLU_002706_37_2_1"/>
<evidence type="ECO:0000256" key="1">
    <source>
        <dbReference type="ARBA" id="ARBA00022737"/>
    </source>
</evidence>
<evidence type="ECO:0000313" key="4">
    <source>
        <dbReference type="EMBL" id="EFJ26681.1"/>
    </source>
</evidence>
<dbReference type="Pfam" id="PF20431">
    <property type="entry name" value="E_motif"/>
    <property type="match status" value="1"/>
</dbReference>
<dbReference type="Pfam" id="PF14432">
    <property type="entry name" value="DYW_deaminase"/>
    <property type="match status" value="1"/>
</dbReference>
<dbReference type="PANTHER" id="PTHR47926">
    <property type="entry name" value="PENTATRICOPEPTIDE REPEAT-CONTAINING PROTEIN"/>
    <property type="match status" value="1"/>
</dbReference>
<reference evidence="4 5" key="1">
    <citation type="journal article" date="2011" name="Science">
        <title>The Selaginella genome identifies genetic changes associated with the evolution of vascular plants.</title>
        <authorList>
            <person name="Banks J.A."/>
            <person name="Nishiyama T."/>
            <person name="Hasebe M."/>
            <person name="Bowman J.L."/>
            <person name="Gribskov M."/>
            <person name="dePamphilis C."/>
            <person name="Albert V.A."/>
            <person name="Aono N."/>
            <person name="Aoyama T."/>
            <person name="Ambrose B.A."/>
            <person name="Ashton N.W."/>
            <person name="Axtell M.J."/>
            <person name="Barker E."/>
            <person name="Barker M.S."/>
            <person name="Bennetzen J.L."/>
            <person name="Bonawitz N.D."/>
            <person name="Chapple C."/>
            <person name="Cheng C."/>
            <person name="Correa L.G."/>
            <person name="Dacre M."/>
            <person name="DeBarry J."/>
            <person name="Dreyer I."/>
            <person name="Elias M."/>
            <person name="Engstrom E.M."/>
            <person name="Estelle M."/>
            <person name="Feng L."/>
            <person name="Finet C."/>
            <person name="Floyd S.K."/>
            <person name="Frommer W.B."/>
            <person name="Fujita T."/>
            <person name="Gramzow L."/>
            <person name="Gutensohn M."/>
            <person name="Harholt J."/>
            <person name="Hattori M."/>
            <person name="Heyl A."/>
            <person name="Hirai T."/>
            <person name="Hiwatashi Y."/>
            <person name="Ishikawa M."/>
            <person name="Iwata M."/>
            <person name="Karol K.G."/>
            <person name="Koehler B."/>
            <person name="Kolukisaoglu U."/>
            <person name="Kubo M."/>
            <person name="Kurata T."/>
            <person name="Lalonde S."/>
            <person name="Li K."/>
            <person name="Li Y."/>
            <person name="Litt A."/>
            <person name="Lyons E."/>
            <person name="Manning G."/>
            <person name="Maruyama T."/>
            <person name="Michael T.P."/>
            <person name="Mikami K."/>
            <person name="Miyazaki S."/>
            <person name="Morinaga S."/>
            <person name="Murata T."/>
            <person name="Mueller-Roeber B."/>
            <person name="Nelson D.R."/>
            <person name="Obara M."/>
            <person name="Oguri Y."/>
            <person name="Olmstead R.G."/>
            <person name="Onodera N."/>
            <person name="Petersen B.L."/>
            <person name="Pils B."/>
            <person name="Prigge M."/>
            <person name="Rensing S.A."/>
            <person name="Riano-Pachon D.M."/>
            <person name="Roberts A.W."/>
            <person name="Sato Y."/>
            <person name="Scheller H.V."/>
            <person name="Schulz B."/>
            <person name="Schulz C."/>
            <person name="Shakirov E.V."/>
            <person name="Shibagaki N."/>
            <person name="Shinohara N."/>
            <person name="Shippen D.E."/>
            <person name="Soerensen I."/>
            <person name="Sotooka R."/>
            <person name="Sugimoto N."/>
            <person name="Sugita M."/>
            <person name="Sumikawa N."/>
            <person name="Tanurdzic M."/>
            <person name="Theissen G."/>
            <person name="Ulvskov P."/>
            <person name="Wakazuki S."/>
            <person name="Weng J.K."/>
            <person name="Willats W.W."/>
            <person name="Wipf D."/>
            <person name="Wolf P.G."/>
            <person name="Yang L."/>
            <person name="Zimmer A.D."/>
            <person name="Zhu Q."/>
            <person name="Mitros T."/>
            <person name="Hellsten U."/>
            <person name="Loque D."/>
            <person name="Otillar R."/>
            <person name="Salamov A."/>
            <person name="Schmutz J."/>
            <person name="Shapiro H."/>
            <person name="Lindquist E."/>
            <person name="Lucas S."/>
            <person name="Rokhsar D."/>
            <person name="Grigoriev I.V."/>
        </authorList>
    </citation>
    <scope>NUCLEOTIDE SEQUENCE [LARGE SCALE GENOMIC DNA]</scope>
</reference>
<dbReference type="Proteomes" id="UP000001514">
    <property type="component" value="Unassembled WGS sequence"/>
</dbReference>
<dbReference type="InterPro" id="IPR002885">
    <property type="entry name" value="PPR_rpt"/>
</dbReference>
<feature type="domain" description="DYW" evidence="3">
    <location>
        <begin position="514"/>
        <end position="606"/>
    </location>
</feature>
<dbReference type="KEGG" id="smo:SELMODRAFT_97496"/>
<evidence type="ECO:0000313" key="5">
    <source>
        <dbReference type="Proteomes" id="UP000001514"/>
    </source>
</evidence>
<dbReference type="FunFam" id="1.25.40.10:FF:000158">
    <property type="entry name" value="pentatricopeptide repeat-containing protein At2g33680"/>
    <property type="match status" value="1"/>
</dbReference>
<dbReference type="AlphaFoldDB" id="D8RN91"/>
<dbReference type="Gene3D" id="1.25.40.10">
    <property type="entry name" value="Tetratricopeptide repeat domain"/>
    <property type="match status" value="4"/>
</dbReference>
<feature type="repeat" description="PPR" evidence="2">
    <location>
        <begin position="299"/>
        <end position="333"/>
    </location>
</feature>
<dbReference type="SUPFAM" id="SSF48452">
    <property type="entry name" value="TPR-like"/>
    <property type="match status" value="1"/>
</dbReference>
<proteinExistence type="predicted"/>
<feature type="repeat" description="PPR" evidence="2">
    <location>
        <begin position="96"/>
        <end position="130"/>
    </location>
</feature>
<keyword evidence="1" id="KW-0677">Repeat</keyword>
<dbReference type="InterPro" id="IPR011990">
    <property type="entry name" value="TPR-like_helical_dom_sf"/>
</dbReference>
<name>D8RN91_SELML</name>
<evidence type="ECO:0000259" key="3">
    <source>
        <dbReference type="Pfam" id="PF14432"/>
    </source>
</evidence>
<dbReference type="eggNOG" id="KOG4197">
    <property type="taxonomic scope" value="Eukaryota"/>
</dbReference>
<dbReference type="InParanoid" id="D8RN91"/>
<dbReference type="PANTHER" id="PTHR47926:SF533">
    <property type="entry name" value="DYW DOMAIN-CONTAINING PROTEIN"/>
    <property type="match status" value="1"/>
</dbReference>
<dbReference type="Pfam" id="PF01535">
    <property type="entry name" value="PPR"/>
    <property type="match status" value="2"/>
</dbReference>
<keyword evidence="5" id="KW-1185">Reference proteome</keyword>
<dbReference type="InterPro" id="IPR032867">
    <property type="entry name" value="DYW_dom"/>
</dbReference>
<dbReference type="Gramene" id="EFJ26681">
    <property type="protein sequence ID" value="EFJ26681"/>
    <property type="gene ID" value="SELMODRAFT_97496"/>
</dbReference>
<dbReference type="PROSITE" id="PS51375">
    <property type="entry name" value="PPR"/>
    <property type="match status" value="4"/>
</dbReference>
<dbReference type="InterPro" id="IPR046960">
    <property type="entry name" value="PPR_At4g14850-like_plant"/>
</dbReference>
<dbReference type="Pfam" id="PF13041">
    <property type="entry name" value="PPR_2"/>
    <property type="match status" value="1"/>
</dbReference>
<organism evidence="5">
    <name type="scientific">Selaginella moellendorffii</name>
    <name type="common">Spikemoss</name>
    <dbReference type="NCBI Taxonomy" id="88036"/>
    <lineage>
        <taxon>Eukaryota</taxon>
        <taxon>Viridiplantae</taxon>
        <taxon>Streptophyta</taxon>
        <taxon>Embryophyta</taxon>
        <taxon>Tracheophyta</taxon>
        <taxon>Lycopodiopsida</taxon>
        <taxon>Selaginellales</taxon>
        <taxon>Selaginellaceae</taxon>
        <taxon>Selaginella</taxon>
    </lineage>
</organism>
<accession>D8RN91</accession>
<dbReference type="Pfam" id="PF12854">
    <property type="entry name" value="PPR_1"/>
    <property type="match status" value="1"/>
</dbReference>
<dbReference type="NCBIfam" id="TIGR00756">
    <property type="entry name" value="PPR"/>
    <property type="match status" value="2"/>
</dbReference>
<protein>
    <recommendedName>
        <fullName evidence="3">DYW domain-containing protein</fullName>
    </recommendedName>
</protein>
<dbReference type="GO" id="GO:0009451">
    <property type="term" value="P:RNA modification"/>
    <property type="evidence" value="ECO:0007669"/>
    <property type="project" value="InterPro"/>
</dbReference>
<dbReference type="GO" id="GO:0048731">
    <property type="term" value="P:system development"/>
    <property type="evidence" value="ECO:0007669"/>
    <property type="project" value="UniProtKB-ARBA"/>
</dbReference>
<dbReference type="EMBL" id="GL377584">
    <property type="protein sequence ID" value="EFJ26681.1"/>
    <property type="molecule type" value="Genomic_DNA"/>
</dbReference>